<accession>A0A8H7ZAL8</accession>
<keyword evidence="2" id="KW-1185">Reference proteome</keyword>
<dbReference type="Gene3D" id="3.90.1410.10">
    <property type="entry name" value="set domain protein methyltransferase, domain 1"/>
    <property type="match status" value="1"/>
</dbReference>
<dbReference type="PANTHER" id="PTHR13271:SF147">
    <property type="entry name" value="PROTEIN-LYSINE N-METHYLTRANSFERASE EFM1-RELATED"/>
    <property type="match status" value="1"/>
</dbReference>
<dbReference type="PANTHER" id="PTHR13271">
    <property type="entry name" value="UNCHARACTERIZED PUTATIVE METHYLTRANSFERASE"/>
    <property type="match status" value="1"/>
</dbReference>
<sequence>MDKIDRLVKWAKDNSAEISSNLQFKEIKPNYYGGISTSADEASIKIPRELVITCDKATNLFKDAYKGSNHIALLKVYLCYLQTQQNFYKPYLDSLPSLQAIDSPYTWSSEDKAYLKGTNLGNSLKDNIASLVEEWWGAVNLIPEEVSKPESHFINLKFYYENKFYTDDDYYSYFNEVDTANWTSFPNYLWVSLILKSRAFPAYIIDPSMPKNEPMLLPVVDLLNHNAKAQVEWGCADGGFFFQGKNSTKGEEVFNNYGQKGNEELLLAYGFAIENNSADSAALKIKIPDSRMQVAENLGIELPSIHDYTNSVVEQASDAKEVFKEGVLFYINQEQIPKSLIQLFQALVQNEWETGFTVRMQLAGLNHLRAAFETKKGLLNLNVPSDSTKHKYIRWYVESQREIFAAAIKIVKRLEKQLLGEYKSDLLSLKSVYKNDIKFQQSLLFLGFSSYELILESEFQDQCWLLWLVRCYNKNHYNEEYLPQWIHDLFVHLRRNTDITTQEVLNFKPIHDAILPDLAKAVPEIYATGDWSVAEFIIAGKLLDLISFTRGKEQECIIVHQTYKID</sequence>
<dbReference type="InterPro" id="IPR050600">
    <property type="entry name" value="SETD3_SETD6_MTase"/>
</dbReference>
<dbReference type="RefSeq" id="XP_067547461.1">
    <property type="nucleotide sequence ID" value="XM_067692884.1"/>
</dbReference>
<name>A0A8H7ZAL8_9ASCO</name>
<dbReference type="InterPro" id="IPR046341">
    <property type="entry name" value="SET_dom_sf"/>
</dbReference>
<dbReference type="GO" id="GO:0005634">
    <property type="term" value="C:nucleus"/>
    <property type="evidence" value="ECO:0007669"/>
    <property type="project" value="TreeGrafter"/>
</dbReference>
<protein>
    <recommendedName>
        <fullName evidence="3">Protein-lysine N-methyltransferase</fullName>
    </recommendedName>
</protein>
<comment type="caution">
    <text evidence="1">The sequence shown here is derived from an EMBL/GenBank/DDBJ whole genome shotgun (WGS) entry which is preliminary data.</text>
</comment>
<dbReference type="AlphaFoldDB" id="A0A8H7ZAL8"/>
<dbReference type="Proteomes" id="UP000669133">
    <property type="component" value="Unassembled WGS sequence"/>
</dbReference>
<evidence type="ECO:0000313" key="1">
    <source>
        <dbReference type="EMBL" id="KAG5418345.1"/>
    </source>
</evidence>
<dbReference type="SUPFAM" id="SSF82199">
    <property type="entry name" value="SET domain"/>
    <property type="match status" value="1"/>
</dbReference>
<dbReference type="GeneID" id="93652502"/>
<evidence type="ECO:0008006" key="3">
    <source>
        <dbReference type="Google" id="ProtNLM"/>
    </source>
</evidence>
<dbReference type="EMBL" id="JAEOAQ010000005">
    <property type="protein sequence ID" value="KAG5418345.1"/>
    <property type="molecule type" value="Genomic_DNA"/>
</dbReference>
<proteinExistence type="predicted"/>
<reference evidence="1 2" key="1">
    <citation type="submission" date="2020-12" db="EMBL/GenBank/DDBJ databases">
        <title>Effect of drift, selection, and recombination on the evolution of hybrid genomes in Candida yeast pathogens.</title>
        <authorList>
            <person name="Mixao V."/>
            <person name="Ksiezopolska E."/>
            <person name="Saus E."/>
            <person name="Boekhout T."/>
            <person name="Gacser A."/>
            <person name="Gabaldon T."/>
        </authorList>
    </citation>
    <scope>NUCLEOTIDE SEQUENCE [LARGE SCALE GENOMIC DNA]</scope>
    <source>
        <strain evidence="1 2">BP57</strain>
    </source>
</reference>
<organism evidence="1 2">
    <name type="scientific">Candida metapsilosis</name>
    <dbReference type="NCBI Taxonomy" id="273372"/>
    <lineage>
        <taxon>Eukaryota</taxon>
        <taxon>Fungi</taxon>
        <taxon>Dikarya</taxon>
        <taxon>Ascomycota</taxon>
        <taxon>Saccharomycotina</taxon>
        <taxon>Pichiomycetes</taxon>
        <taxon>Debaryomycetaceae</taxon>
        <taxon>Candida/Lodderomyces clade</taxon>
        <taxon>Candida</taxon>
    </lineage>
</organism>
<dbReference type="GO" id="GO:0016279">
    <property type="term" value="F:protein-lysine N-methyltransferase activity"/>
    <property type="evidence" value="ECO:0007669"/>
    <property type="project" value="TreeGrafter"/>
</dbReference>
<dbReference type="OrthoDB" id="42889at2759"/>
<evidence type="ECO:0000313" key="2">
    <source>
        <dbReference type="Proteomes" id="UP000669133"/>
    </source>
</evidence>
<gene>
    <name evidence="1" type="ORF">I9W82_003873</name>
</gene>